<organism evidence="4 5">
    <name type="scientific">Pseudoxanthomonas composti</name>
    <dbReference type="NCBI Taxonomy" id="2137479"/>
    <lineage>
        <taxon>Bacteria</taxon>
        <taxon>Pseudomonadati</taxon>
        <taxon>Pseudomonadota</taxon>
        <taxon>Gammaproteobacteria</taxon>
        <taxon>Lysobacterales</taxon>
        <taxon>Lysobacteraceae</taxon>
        <taxon>Pseudoxanthomonas</taxon>
    </lineage>
</organism>
<feature type="coiled-coil region" evidence="1">
    <location>
        <begin position="27"/>
        <end position="54"/>
    </location>
</feature>
<dbReference type="EMBL" id="SAWZ01000003">
    <property type="protein sequence ID" value="RXR06410.1"/>
    <property type="molecule type" value="Genomic_DNA"/>
</dbReference>
<dbReference type="AlphaFoldDB" id="A0A4Q1JXA2"/>
<dbReference type="SUPFAM" id="SSF56935">
    <property type="entry name" value="Porins"/>
    <property type="match status" value="1"/>
</dbReference>
<dbReference type="RefSeq" id="WP_129470517.1">
    <property type="nucleotide sequence ID" value="NZ_SAWZ01000003.1"/>
</dbReference>
<feature type="region of interest" description="Disordered" evidence="2">
    <location>
        <begin position="55"/>
        <end position="102"/>
    </location>
</feature>
<evidence type="ECO:0000256" key="1">
    <source>
        <dbReference type="SAM" id="Coils"/>
    </source>
</evidence>
<evidence type="ECO:0000313" key="4">
    <source>
        <dbReference type="EMBL" id="RXR06410.1"/>
    </source>
</evidence>
<evidence type="ECO:0000256" key="2">
    <source>
        <dbReference type="SAM" id="MobiDB-lite"/>
    </source>
</evidence>
<accession>A0A4Q1JXA2</accession>
<feature type="chain" id="PRO_5020194710" description="Porin" evidence="3">
    <location>
        <begin position="30"/>
        <end position="480"/>
    </location>
</feature>
<keyword evidence="3" id="KW-0732">Signal</keyword>
<dbReference type="InterPro" id="IPR045748">
    <property type="entry name" value="DcaP"/>
</dbReference>
<dbReference type="Pfam" id="PF19577">
    <property type="entry name" value="DcaP"/>
    <property type="match status" value="1"/>
</dbReference>
<sequence length="480" mass="50884">MTSRIASMARRPLACALTLALMAPGAVLAQTAKEKELEARVAQLEAMVQTLMERQQAPVVAAPPPPPPPPSGPVTSAPPGVASTTQPKFPGTPGSGPVAQPVAVQPQNKPIQGITLTPGANPNTTIRFGGFLKADFLTTKTYDGALGEGAVGRLLYIPQQTPVGGKAGGIDTDFHAKFSRFNVGVDTITEDGNRMTGFIEMDFFGSDNVSNQINNLHGSTLRHAYLSWNNWLAGQTWSNFIDATNFPEAADILGPTDGVLFSRRAQIRYTKGGLSLSAENPETLTSAYNGGGATLASDRGGMPDLTVRYAWKGDWGTFGMAAIAREFATQTALTDDTAFGGAVTAGGKWILSPTNAISYQATYGKGIASYMGLGSGPDVEVDAQGDLHAIDTVAGWVGWNHKFTPTLRSTMMYSIVDMDRDIANTGPMGTTRMQSLRANLFYSPLPKIDIGAEVMYGRRNVVSGASGDISRLQFTAKYSF</sequence>
<comment type="caution">
    <text evidence="4">The sequence shown here is derived from an EMBL/GenBank/DDBJ whole genome shotgun (WGS) entry which is preliminary data.</text>
</comment>
<keyword evidence="5" id="KW-1185">Reference proteome</keyword>
<reference evidence="4 5" key="1">
    <citation type="submission" date="2019-01" db="EMBL/GenBank/DDBJ databases">
        <title>Pseudoxanthomonas composti sp. nov., isolated from compost.</title>
        <authorList>
            <person name="Yang G."/>
        </authorList>
    </citation>
    <scope>NUCLEOTIDE SEQUENCE [LARGE SCALE GENOMIC DNA]</scope>
    <source>
        <strain evidence="4 5">GSS15</strain>
    </source>
</reference>
<evidence type="ECO:0008006" key="6">
    <source>
        <dbReference type="Google" id="ProtNLM"/>
    </source>
</evidence>
<feature type="signal peptide" evidence="3">
    <location>
        <begin position="1"/>
        <end position="29"/>
    </location>
</feature>
<proteinExistence type="predicted"/>
<name>A0A4Q1JXA2_9GAMM</name>
<evidence type="ECO:0000256" key="3">
    <source>
        <dbReference type="SAM" id="SignalP"/>
    </source>
</evidence>
<feature type="compositionally biased region" description="Pro residues" evidence="2">
    <location>
        <begin position="61"/>
        <end position="72"/>
    </location>
</feature>
<protein>
    <recommendedName>
        <fullName evidence="6">Porin</fullName>
    </recommendedName>
</protein>
<evidence type="ECO:0000313" key="5">
    <source>
        <dbReference type="Proteomes" id="UP000289784"/>
    </source>
</evidence>
<keyword evidence="1" id="KW-0175">Coiled coil</keyword>
<gene>
    <name evidence="4" type="ORF">EPA99_07110</name>
</gene>
<dbReference type="Proteomes" id="UP000289784">
    <property type="component" value="Unassembled WGS sequence"/>
</dbReference>
<dbReference type="OrthoDB" id="190887at2"/>